<accession>A0ABS9WWG0</accession>
<evidence type="ECO:0000313" key="3">
    <source>
        <dbReference type="Proteomes" id="UP001139646"/>
    </source>
</evidence>
<reference evidence="2" key="1">
    <citation type="submission" date="2022-01" db="EMBL/GenBank/DDBJ databases">
        <title>Colwellia maritima, isolated from seawater.</title>
        <authorList>
            <person name="Kristyanto S."/>
            <person name="Jung J."/>
            <person name="Jeon C.O."/>
        </authorList>
    </citation>
    <scope>NUCLEOTIDE SEQUENCE</scope>
    <source>
        <strain evidence="2">MSW7</strain>
    </source>
</reference>
<dbReference type="InterPro" id="IPR000182">
    <property type="entry name" value="GNAT_dom"/>
</dbReference>
<proteinExistence type="predicted"/>
<evidence type="ECO:0000259" key="1">
    <source>
        <dbReference type="PROSITE" id="PS51186"/>
    </source>
</evidence>
<evidence type="ECO:0000313" key="2">
    <source>
        <dbReference type="EMBL" id="MCI2282283.1"/>
    </source>
</evidence>
<dbReference type="InterPro" id="IPR016181">
    <property type="entry name" value="Acyl_CoA_acyltransferase"/>
</dbReference>
<dbReference type="Pfam" id="PF00583">
    <property type="entry name" value="Acetyltransf_1"/>
    <property type="match status" value="1"/>
</dbReference>
<feature type="domain" description="N-acetyltransferase" evidence="1">
    <location>
        <begin position="6"/>
        <end position="141"/>
    </location>
</feature>
<dbReference type="Gene3D" id="3.40.630.30">
    <property type="match status" value="1"/>
</dbReference>
<protein>
    <submittedName>
        <fullName evidence="2">GNAT family N-acetyltransferase</fullName>
    </submittedName>
</protein>
<comment type="caution">
    <text evidence="2">The sequence shown here is derived from an EMBL/GenBank/DDBJ whole genome shotgun (WGS) entry which is preliminary data.</text>
</comment>
<dbReference type="InterPro" id="IPR053144">
    <property type="entry name" value="Acetyltransferase_Butenolide"/>
</dbReference>
<dbReference type="CDD" id="cd04301">
    <property type="entry name" value="NAT_SF"/>
    <property type="match status" value="1"/>
</dbReference>
<dbReference type="RefSeq" id="WP_242282886.1">
    <property type="nucleotide sequence ID" value="NZ_JAKKSL010000001.1"/>
</dbReference>
<dbReference type="SUPFAM" id="SSF55729">
    <property type="entry name" value="Acyl-CoA N-acyltransferases (Nat)"/>
    <property type="match status" value="1"/>
</dbReference>
<dbReference type="PANTHER" id="PTHR43233">
    <property type="entry name" value="FAMILY N-ACETYLTRANSFERASE, PUTATIVE (AFU_ORTHOLOGUE AFUA_6G03350)-RELATED"/>
    <property type="match status" value="1"/>
</dbReference>
<keyword evidence="3" id="KW-1185">Reference proteome</keyword>
<dbReference type="PANTHER" id="PTHR43233:SF1">
    <property type="entry name" value="FAMILY N-ACETYLTRANSFERASE, PUTATIVE (AFU_ORTHOLOGUE AFUA_6G03350)-RELATED"/>
    <property type="match status" value="1"/>
</dbReference>
<sequence length="148" mass="16950">MEIDYSITTDKNKADIDAIHQYLSRSYWAENVPIEVVGKAVENSLCFGVLVCDEKGNESQVGFARLITDKATFAYLADVYILEEHRGKGLSKRLMSTIIEHPQLQGLRRMMLATRDAHSLYEQYGFTPLTEPTMFMQLWTPDVYHQAL</sequence>
<dbReference type="EMBL" id="JAKKSL010000001">
    <property type="protein sequence ID" value="MCI2282283.1"/>
    <property type="molecule type" value="Genomic_DNA"/>
</dbReference>
<name>A0ABS9WWG0_9GAMM</name>
<organism evidence="2 3">
    <name type="scientific">Colwellia maritima</name>
    <dbReference type="NCBI Taxonomy" id="2912588"/>
    <lineage>
        <taxon>Bacteria</taxon>
        <taxon>Pseudomonadati</taxon>
        <taxon>Pseudomonadota</taxon>
        <taxon>Gammaproteobacteria</taxon>
        <taxon>Alteromonadales</taxon>
        <taxon>Colwelliaceae</taxon>
        <taxon>Colwellia</taxon>
    </lineage>
</organism>
<dbReference type="PROSITE" id="PS51186">
    <property type="entry name" value="GNAT"/>
    <property type="match status" value="1"/>
</dbReference>
<dbReference type="Proteomes" id="UP001139646">
    <property type="component" value="Unassembled WGS sequence"/>
</dbReference>
<gene>
    <name evidence="2" type="ORF">L3081_01270</name>
</gene>